<evidence type="ECO:0000256" key="4">
    <source>
        <dbReference type="ARBA" id="ARBA00022960"/>
    </source>
</evidence>
<gene>
    <name evidence="9" type="ORF">COY90_00015</name>
</gene>
<dbReference type="GO" id="GO:0009252">
    <property type="term" value="P:peptidoglycan biosynthetic process"/>
    <property type="evidence" value="ECO:0007669"/>
    <property type="project" value="UniProtKB-KW"/>
</dbReference>
<keyword evidence="3 8" id="KW-0812">Transmembrane</keyword>
<evidence type="ECO:0000256" key="1">
    <source>
        <dbReference type="ARBA" id="ARBA00004651"/>
    </source>
</evidence>
<dbReference type="PANTHER" id="PTHR47019">
    <property type="entry name" value="LIPID II FLIPPASE MURJ"/>
    <property type="match status" value="1"/>
</dbReference>
<dbReference type="GO" id="GO:0034204">
    <property type="term" value="P:lipid translocation"/>
    <property type="evidence" value="ECO:0007669"/>
    <property type="project" value="TreeGrafter"/>
</dbReference>
<feature type="non-terminal residue" evidence="9">
    <location>
        <position position="320"/>
    </location>
</feature>
<dbReference type="GO" id="GO:0005886">
    <property type="term" value="C:plasma membrane"/>
    <property type="evidence" value="ECO:0007669"/>
    <property type="project" value="UniProtKB-SubCell"/>
</dbReference>
<evidence type="ECO:0000256" key="6">
    <source>
        <dbReference type="ARBA" id="ARBA00022989"/>
    </source>
</evidence>
<feature type="transmembrane region" description="Helical" evidence="8">
    <location>
        <begin position="178"/>
        <end position="197"/>
    </location>
</feature>
<dbReference type="AlphaFoldDB" id="A0A2M7QEA8"/>
<comment type="caution">
    <text evidence="9">The sequence shown here is derived from an EMBL/GenBank/DDBJ whole genome shotgun (WGS) entry which is preliminary data.</text>
</comment>
<keyword evidence="7 8" id="KW-0472">Membrane</keyword>
<sequence length="320" mass="35492">MKKSAGIISIIIGLVTGIQIVGQIIVARIFGARIELDAFVSAVTIPTVLTTVIAGTLNDAFLPLLKKHQAKGECEGNIYFHKIVILMTILLIVISVLLQVFSIPVLGMLFGTRGRSFVLLTDELMKWMVYSLPFTLLGTFSSSYLYSKGVFIKSSVAYLVGSILNLCIIILLSSTYGIWSMVVAFMGAIFIQLLITYPYRTFGYMRSALPLITKKETVNEFMTLFFVWIPLIISSLAVRFDNILIRSFAARLPEGFIVYTNLVSKLFSGLVGIMTIGLQIVFFPHLLDLVHAKDFKNAKQKVQKAKLYGSILTIAIILVI</sequence>
<protein>
    <recommendedName>
        <fullName evidence="11">Murein biosynthesis integral membrane protein MurJ</fullName>
    </recommendedName>
</protein>
<organism evidence="9 10">
    <name type="scientific">Candidatus Roizmanbacteria bacterium CG_4_10_14_0_8_um_filter_39_9</name>
    <dbReference type="NCBI Taxonomy" id="1974829"/>
    <lineage>
        <taxon>Bacteria</taxon>
        <taxon>Candidatus Roizmaniibacteriota</taxon>
    </lineage>
</organism>
<evidence type="ECO:0000256" key="5">
    <source>
        <dbReference type="ARBA" id="ARBA00022984"/>
    </source>
</evidence>
<dbReference type="Pfam" id="PF03023">
    <property type="entry name" value="MurJ"/>
    <property type="match status" value="1"/>
</dbReference>
<evidence type="ECO:0000256" key="8">
    <source>
        <dbReference type="SAM" id="Phobius"/>
    </source>
</evidence>
<dbReference type="GO" id="GO:0015648">
    <property type="term" value="F:lipid-linked peptidoglycan transporter activity"/>
    <property type="evidence" value="ECO:0007669"/>
    <property type="project" value="TreeGrafter"/>
</dbReference>
<feature type="transmembrane region" description="Helical" evidence="8">
    <location>
        <begin position="83"/>
        <end position="107"/>
    </location>
</feature>
<comment type="subcellular location">
    <subcellularLocation>
        <location evidence="1">Cell membrane</location>
        <topology evidence="1">Multi-pass membrane protein</topology>
    </subcellularLocation>
</comment>
<name>A0A2M7QEA8_9BACT</name>
<dbReference type="InterPro" id="IPR004268">
    <property type="entry name" value="MurJ"/>
</dbReference>
<feature type="transmembrane region" description="Helical" evidence="8">
    <location>
        <begin position="155"/>
        <end position="172"/>
    </location>
</feature>
<feature type="transmembrane region" description="Helical" evidence="8">
    <location>
        <begin position="38"/>
        <end position="62"/>
    </location>
</feature>
<dbReference type="GO" id="GO:0008360">
    <property type="term" value="P:regulation of cell shape"/>
    <property type="evidence" value="ECO:0007669"/>
    <property type="project" value="UniProtKB-KW"/>
</dbReference>
<feature type="transmembrane region" description="Helical" evidence="8">
    <location>
        <begin position="218"/>
        <end position="238"/>
    </location>
</feature>
<keyword evidence="5" id="KW-0573">Peptidoglycan synthesis</keyword>
<feature type="transmembrane region" description="Helical" evidence="8">
    <location>
        <begin position="7"/>
        <end position="26"/>
    </location>
</feature>
<keyword evidence="2" id="KW-1003">Cell membrane</keyword>
<evidence type="ECO:0008006" key="11">
    <source>
        <dbReference type="Google" id="ProtNLM"/>
    </source>
</evidence>
<dbReference type="Proteomes" id="UP000230108">
    <property type="component" value="Unassembled WGS sequence"/>
</dbReference>
<evidence type="ECO:0000256" key="7">
    <source>
        <dbReference type="ARBA" id="ARBA00023136"/>
    </source>
</evidence>
<dbReference type="InterPro" id="IPR051050">
    <property type="entry name" value="Lipid_II_flippase_MurJ/MviN"/>
</dbReference>
<feature type="transmembrane region" description="Helical" evidence="8">
    <location>
        <begin position="266"/>
        <end position="287"/>
    </location>
</feature>
<reference evidence="10" key="1">
    <citation type="submission" date="2017-09" db="EMBL/GenBank/DDBJ databases">
        <title>Depth-based differentiation of microbial function through sediment-hosted aquifers and enrichment of novel symbionts in the deep terrestrial subsurface.</title>
        <authorList>
            <person name="Probst A.J."/>
            <person name="Ladd B."/>
            <person name="Jarett J.K."/>
            <person name="Geller-Mcgrath D.E."/>
            <person name="Sieber C.M.K."/>
            <person name="Emerson J.B."/>
            <person name="Anantharaman K."/>
            <person name="Thomas B.C."/>
            <person name="Malmstrom R."/>
            <person name="Stieglmeier M."/>
            <person name="Klingl A."/>
            <person name="Woyke T."/>
            <person name="Ryan C.M."/>
            <person name="Banfield J.F."/>
        </authorList>
    </citation>
    <scope>NUCLEOTIDE SEQUENCE [LARGE SCALE GENOMIC DNA]</scope>
</reference>
<dbReference type="PANTHER" id="PTHR47019:SF1">
    <property type="entry name" value="LIPID II FLIPPASE MURJ"/>
    <property type="match status" value="1"/>
</dbReference>
<dbReference type="EMBL" id="PFLF01000001">
    <property type="protein sequence ID" value="PIY69556.1"/>
    <property type="molecule type" value="Genomic_DNA"/>
</dbReference>
<proteinExistence type="predicted"/>
<keyword evidence="6 8" id="KW-1133">Transmembrane helix</keyword>
<evidence type="ECO:0000256" key="3">
    <source>
        <dbReference type="ARBA" id="ARBA00022692"/>
    </source>
</evidence>
<feature type="transmembrane region" description="Helical" evidence="8">
    <location>
        <begin position="127"/>
        <end position="146"/>
    </location>
</feature>
<evidence type="ECO:0000256" key="2">
    <source>
        <dbReference type="ARBA" id="ARBA00022475"/>
    </source>
</evidence>
<keyword evidence="4" id="KW-0133">Cell shape</keyword>
<evidence type="ECO:0000313" key="9">
    <source>
        <dbReference type="EMBL" id="PIY69556.1"/>
    </source>
</evidence>
<evidence type="ECO:0000313" key="10">
    <source>
        <dbReference type="Proteomes" id="UP000230108"/>
    </source>
</evidence>
<accession>A0A2M7QEA8</accession>